<name>A0A2T2YCT7_9BACT</name>
<dbReference type="GO" id="GO:0003887">
    <property type="term" value="F:DNA-directed DNA polymerase activity"/>
    <property type="evidence" value="ECO:0007669"/>
    <property type="project" value="TreeGrafter"/>
</dbReference>
<dbReference type="InterPro" id="IPR050116">
    <property type="entry name" value="DNA_polymerase-Y"/>
</dbReference>
<evidence type="ECO:0000256" key="2">
    <source>
        <dbReference type="ARBA" id="ARBA00022763"/>
    </source>
</evidence>
<dbReference type="GO" id="GO:0042276">
    <property type="term" value="P:error-prone translesion synthesis"/>
    <property type="evidence" value="ECO:0007669"/>
    <property type="project" value="TreeGrafter"/>
</dbReference>
<dbReference type="PANTHER" id="PTHR11076:SF34">
    <property type="entry name" value="PROTEIN UMUC"/>
    <property type="match status" value="1"/>
</dbReference>
<dbReference type="Proteomes" id="UP000240357">
    <property type="component" value="Unassembled WGS sequence"/>
</dbReference>
<dbReference type="GO" id="GO:0003684">
    <property type="term" value="F:damaged DNA binding"/>
    <property type="evidence" value="ECO:0007669"/>
    <property type="project" value="InterPro"/>
</dbReference>
<proteinExistence type="inferred from homology"/>
<dbReference type="Gene3D" id="3.30.70.270">
    <property type="match status" value="1"/>
</dbReference>
<organism evidence="7 8">
    <name type="scientific">Adhaeribacter arboris</name>
    <dbReference type="NCBI Taxonomy" id="2072846"/>
    <lineage>
        <taxon>Bacteria</taxon>
        <taxon>Pseudomonadati</taxon>
        <taxon>Bacteroidota</taxon>
        <taxon>Cytophagia</taxon>
        <taxon>Cytophagales</taxon>
        <taxon>Hymenobacteraceae</taxon>
        <taxon>Adhaeribacter</taxon>
    </lineage>
</organism>
<gene>
    <name evidence="7" type="ORF">AHMF7605_06800</name>
</gene>
<dbReference type="Pfam" id="PF13438">
    <property type="entry name" value="DUF4113"/>
    <property type="match status" value="1"/>
</dbReference>
<dbReference type="Gene3D" id="3.40.1170.60">
    <property type="match status" value="1"/>
</dbReference>
<feature type="domain" description="UmuC" evidence="6">
    <location>
        <begin position="5"/>
        <end position="189"/>
    </location>
</feature>
<comment type="similarity">
    <text evidence="1">Belongs to the DNA polymerase type-Y family.</text>
</comment>
<keyword evidence="3" id="KW-0741">SOS mutagenesis</keyword>
<evidence type="ECO:0000313" key="7">
    <source>
        <dbReference type="EMBL" id="PSR53258.1"/>
    </source>
</evidence>
<evidence type="ECO:0000313" key="8">
    <source>
        <dbReference type="Proteomes" id="UP000240357"/>
    </source>
</evidence>
<dbReference type="InterPro" id="IPR043502">
    <property type="entry name" value="DNA/RNA_pol_sf"/>
</dbReference>
<evidence type="ECO:0000256" key="3">
    <source>
        <dbReference type="ARBA" id="ARBA00023199"/>
    </source>
</evidence>
<dbReference type="GO" id="GO:0009432">
    <property type="term" value="P:SOS response"/>
    <property type="evidence" value="ECO:0007669"/>
    <property type="project" value="UniProtKB-KW"/>
</dbReference>
<accession>A0A2T2YCT7</accession>
<dbReference type="InterPro" id="IPR043128">
    <property type="entry name" value="Rev_trsase/Diguanyl_cyclase"/>
</dbReference>
<keyword evidence="2" id="KW-0227">DNA damage</keyword>
<dbReference type="PROSITE" id="PS50173">
    <property type="entry name" value="UMUC"/>
    <property type="match status" value="1"/>
</dbReference>
<evidence type="ECO:0000256" key="1">
    <source>
        <dbReference type="ARBA" id="ARBA00010945"/>
    </source>
</evidence>
<dbReference type="InterPro" id="IPR025188">
    <property type="entry name" value="DUF4113"/>
</dbReference>
<dbReference type="CDD" id="cd01700">
    <property type="entry name" value="PolY_Pol_V_umuC"/>
    <property type="match status" value="1"/>
</dbReference>
<reference evidence="7 8" key="1">
    <citation type="submission" date="2018-03" db="EMBL/GenBank/DDBJ databases">
        <title>Adhaeribacter sp. HMF7605 Genome sequencing and assembly.</title>
        <authorList>
            <person name="Kang H."/>
            <person name="Kang J."/>
            <person name="Cha I."/>
            <person name="Kim H."/>
            <person name="Joh K."/>
        </authorList>
    </citation>
    <scope>NUCLEOTIDE SEQUENCE [LARGE SCALE GENOMIC DNA]</scope>
    <source>
        <strain evidence="7 8">HMF7605</strain>
    </source>
</reference>
<dbReference type="PANTHER" id="PTHR11076">
    <property type="entry name" value="DNA REPAIR POLYMERASE UMUC / TRANSFERASE FAMILY MEMBER"/>
    <property type="match status" value="1"/>
</dbReference>
<keyword evidence="4" id="KW-0234">DNA repair</keyword>
<dbReference type="GO" id="GO:0006281">
    <property type="term" value="P:DNA repair"/>
    <property type="evidence" value="ECO:0007669"/>
    <property type="project" value="UniProtKB-KW"/>
</dbReference>
<dbReference type="Pfam" id="PF11799">
    <property type="entry name" value="IMS_C"/>
    <property type="match status" value="1"/>
</dbReference>
<dbReference type="SUPFAM" id="SSF56672">
    <property type="entry name" value="DNA/RNA polymerases"/>
    <property type="match status" value="1"/>
</dbReference>
<dbReference type="OrthoDB" id="9808813at2"/>
<keyword evidence="8" id="KW-1185">Reference proteome</keyword>
<evidence type="ECO:0000256" key="4">
    <source>
        <dbReference type="ARBA" id="ARBA00023204"/>
    </source>
</evidence>
<dbReference type="InterPro" id="IPR001126">
    <property type="entry name" value="UmuC"/>
</dbReference>
<evidence type="ECO:0000259" key="6">
    <source>
        <dbReference type="PROSITE" id="PS50173"/>
    </source>
</evidence>
<dbReference type="GO" id="GO:0005829">
    <property type="term" value="C:cytosol"/>
    <property type="evidence" value="ECO:0007669"/>
    <property type="project" value="TreeGrafter"/>
</dbReference>
<comment type="caution">
    <text evidence="7">The sequence shown here is derived from an EMBL/GenBank/DDBJ whole genome shotgun (WGS) entry which is preliminary data.</text>
</comment>
<sequence>MTTLLALCDCNNFYASCERVFNPSLNGQPIVVLSNNDGCVIARSNEAKLLGIDMGEPFFAIRDLVEAKKVHAFSSNYTLYGDMSNRVMQTLSQFTPSIELYSIDECFLDLSNFYNKDLNAYAWEIKNTVLRWTGIPVSLGVAPTKALAKVANKLAKKSKKANGVLVLQEPEHIRKALEVTKIEDIWGIGGQYAKFLKKHQIHTAYEFTQANDSWVQKHMSIVGLRLLKELRGESCLELEEVMPPKKGICTSRGYGVKQTEFKYIQEATATYAAKCGRKLRKQKSCARFLTVFVETNRFCEKDKQYNNSRTIVLPVATNSDMELIKYADIALKSIYKPGYQYKKSGVILTEILPENQIQFDLLDTVDRVKHHKLMEVVDSLSGRFSRDIVKVATQGYNKSWHLRCERKSPCYTTSLNDIIIAYV</sequence>
<dbReference type="Pfam" id="PF00817">
    <property type="entry name" value="IMS"/>
    <property type="match status" value="1"/>
</dbReference>
<dbReference type="Gene3D" id="1.10.150.20">
    <property type="entry name" value="5' to 3' exonuclease, C-terminal subdomain"/>
    <property type="match status" value="1"/>
</dbReference>
<dbReference type="InterPro" id="IPR017961">
    <property type="entry name" value="DNA_pol_Y-fam_little_finger"/>
</dbReference>
<evidence type="ECO:0000256" key="5">
    <source>
        <dbReference type="ARBA" id="ARBA00023236"/>
    </source>
</evidence>
<dbReference type="EMBL" id="PYFT01000001">
    <property type="protein sequence ID" value="PSR53258.1"/>
    <property type="molecule type" value="Genomic_DNA"/>
</dbReference>
<protein>
    <submittedName>
        <fullName evidence="7">SOS mutagenesis and repair protein UmuC</fullName>
    </submittedName>
</protein>
<dbReference type="RefSeq" id="WP_106927706.1">
    <property type="nucleotide sequence ID" value="NZ_PYFT01000001.1"/>
</dbReference>
<dbReference type="AlphaFoldDB" id="A0A2T2YCT7"/>
<keyword evidence="5" id="KW-0742">SOS response</keyword>